<dbReference type="EMBL" id="JBHSGN010000037">
    <property type="protein sequence ID" value="MFC4672926.1"/>
    <property type="molecule type" value="Genomic_DNA"/>
</dbReference>
<evidence type="ECO:0000313" key="1">
    <source>
        <dbReference type="EMBL" id="MFC4672926.1"/>
    </source>
</evidence>
<accession>A0ABV9KSK0</accession>
<organism evidence="1 2">
    <name type="scientific">Dysgonomonas termitidis</name>
    <dbReference type="NCBI Taxonomy" id="1516126"/>
    <lineage>
        <taxon>Bacteria</taxon>
        <taxon>Pseudomonadati</taxon>
        <taxon>Bacteroidota</taxon>
        <taxon>Bacteroidia</taxon>
        <taxon>Bacteroidales</taxon>
        <taxon>Dysgonomonadaceae</taxon>
        <taxon>Dysgonomonas</taxon>
    </lineage>
</organism>
<dbReference type="RefSeq" id="WP_379994150.1">
    <property type="nucleotide sequence ID" value="NZ_JBHSGN010000037.1"/>
</dbReference>
<reference evidence="2" key="1">
    <citation type="journal article" date="2019" name="Int. J. Syst. Evol. Microbiol.">
        <title>The Global Catalogue of Microorganisms (GCM) 10K type strain sequencing project: providing services to taxonomists for standard genome sequencing and annotation.</title>
        <authorList>
            <consortium name="The Broad Institute Genomics Platform"/>
            <consortium name="The Broad Institute Genome Sequencing Center for Infectious Disease"/>
            <person name="Wu L."/>
            <person name="Ma J."/>
        </authorList>
    </citation>
    <scope>NUCLEOTIDE SEQUENCE [LARGE SCALE GENOMIC DNA]</scope>
    <source>
        <strain evidence="2">CCUG 66188</strain>
    </source>
</reference>
<dbReference type="Proteomes" id="UP001596023">
    <property type="component" value="Unassembled WGS sequence"/>
</dbReference>
<evidence type="ECO:0008006" key="3">
    <source>
        <dbReference type="Google" id="ProtNLM"/>
    </source>
</evidence>
<name>A0ABV9KSK0_9BACT</name>
<evidence type="ECO:0000313" key="2">
    <source>
        <dbReference type="Proteomes" id="UP001596023"/>
    </source>
</evidence>
<sequence>METITVNAEEWNELVRKIDRIAGFIEQLAERLPADNNAWMDEAQVCGYLKVTA</sequence>
<proteinExistence type="predicted"/>
<protein>
    <recommendedName>
        <fullName evidence="3">DNA-binding protein</fullName>
    </recommendedName>
</protein>
<comment type="caution">
    <text evidence="1">The sequence shown here is derived from an EMBL/GenBank/DDBJ whole genome shotgun (WGS) entry which is preliminary data.</text>
</comment>
<keyword evidence="2" id="KW-1185">Reference proteome</keyword>
<gene>
    <name evidence="1" type="ORF">ACFO6W_04395</name>
</gene>